<evidence type="ECO:0000313" key="6">
    <source>
        <dbReference type="EMBL" id="SCB52002.1"/>
    </source>
</evidence>
<dbReference type="RefSeq" id="WP_091964050.1">
    <property type="nucleotide sequence ID" value="NZ_FMAI01000016.1"/>
</dbReference>
<organism evidence="6 7">
    <name type="scientific">Bradyrhizobium shewense</name>
    <dbReference type="NCBI Taxonomy" id="1761772"/>
    <lineage>
        <taxon>Bacteria</taxon>
        <taxon>Pseudomonadati</taxon>
        <taxon>Pseudomonadota</taxon>
        <taxon>Alphaproteobacteria</taxon>
        <taxon>Hyphomicrobiales</taxon>
        <taxon>Nitrobacteraceae</taxon>
        <taxon>Bradyrhizobium</taxon>
    </lineage>
</organism>
<keyword evidence="7" id="KW-1185">Reference proteome</keyword>
<evidence type="ECO:0000256" key="4">
    <source>
        <dbReference type="ARBA" id="ARBA00023136"/>
    </source>
</evidence>
<feature type="transmembrane region" description="Helical" evidence="5">
    <location>
        <begin position="41"/>
        <end position="62"/>
    </location>
</feature>
<evidence type="ECO:0000313" key="7">
    <source>
        <dbReference type="Proteomes" id="UP000199184"/>
    </source>
</evidence>
<feature type="transmembrane region" description="Helical" evidence="5">
    <location>
        <begin position="6"/>
        <end position="29"/>
    </location>
</feature>
<proteinExistence type="predicted"/>
<keyword evidence="1" id="KW-1003">Cell membrane</keyword>
<name>A0A1C3XI91_9BRAD</name>
<evidence type="ECO:0000256" key="5">
    <source>
        <dbReference type="SAM" id="Phobius"/>
    </source>
</evidence>
<dbReference type="Pfam" id="PF07869">
    <property type="entry name" value="DUF1656"/>
    <property type="match status" value="1"/>
</dbReference>
<evidence type="ECO:0000256" key="1">
    <source>
        <dbReference type="ARBA" id="ARBA00022475"/>
    </source>
</evidence>
<dbReference type="AlphaFoldDB" id="A0A1C3XI91"/>
<keyword evidence="4 5" id="KW-0472">Membrane</keyword>
<dbReference type="EMBL" id="FMAI01000016">
    <property type="protein sequence ID" value="SCB52002.1"/>
    <property type="molecule type" value="Genomic_DNA"/>
</dbReference>
<sequence length="69" mass="7844">MNYQLDLFGVLVPTLLLWSVVAYALARLVSKQIARIGLYRWIWHPALFDFALFICLVTGLVLGSTELFS</sequence>
<dbReference type="InterPro" id="IPR012451">
    <property type="entry name" value="DUF1656"/>
</dbReference>
<keyword evidence="3 5" id="KW-1133">Transmembrane helix</keyword>
<reference evidence="7" key="1">
    <citation type="submission" date="2016-08" db="EMBL/GenBank/DDBJ databases">
        <authorList>
            <person name="Varghese N."/>
            <person name="Submissions Spin"/>
        </authorList>
    </citation>
    <scope>NUCLEOTIDE SEQUENCE [LARGE SCALE GENOMIC DNA]</scope>
    <source>
        <strain evidence="7">ERR11</strain>
    </source>
</reference>
<protein>
    <recommendedName>
        <fullName evidence="8">DUF1656 domain-containing protein</fullName>
    </recommendedName>
</protein>
<evidence type="ECO:0000256" key="2">
    <source>
        <dbReference type="ARBA" id="ARBA00022692"/>
    </source>
</evidence>
<accession>A0A1C3XI91</accession>
<keyword evidence="2 5" id="KW-0812">Transmembrane</keyword>
<evidence type="ECO:0008006" key="8">
    <source>
        <dbReference type="Google" id="ProtNLM"/>
    </source>
</evidence>
<evidence type="ECO:0000256" key="3">
    <source>
        <dbReference type="ARBA" id="ARBA00022989"/>
    </source>
</evidence>
<dbReference type="Proteomes" id="UP000199184">
    <property type="component" value="Unassembled WGS sequence"/>
</dbReference>
<gene>
    <name evidence="6" type="ORF">GA0061098_1016132</name>
</gene>